<comment type="subcellular location">
    <subcellularLocation>
        <location evidence="2">Cytoplasm</location>
    </subcellularLocation>
    <subcellularLocation>
        <location evidence="1 6">Nucleus</location>
    </subcellularLocation>
</comment>
<keyword evidence="11" id="KW-1185">Reference proteome</keyword>
<feature type="region of interest" description="Disordered" evidence="8">
    <location>
        <begin position="118"/>
        <end position="137"/>
    </location>
</feature>
<evidence type="ECO:0000256" key="1">
    <source>
        <dbReference type="ARBA" id="ARBA00004123"/>
    </source>
</evidence>
<proteinExistence type="inferred from homology"/>
<dbReference type="EMBL" id="CAKKLH010000179">
    <property type="protein sequence ID" value="CAH0105331.1"/>
    <property type="molecule type" value="Genomic_DNA"/>
</dbReference>
<evidence type="ECO:0000256" key="5">
    <source>
        <dbReference type="ARBA" id="ARBA00023242"/>
    </source>
</evidence>
<dbReference type="Gene3D" id="3.30.40.10">
    <property type="entry name" value="Zinc/RING finger domain, C3HC4 (zinc finger)"/>
    <property type="match status" value="2"/>
</dbReference>
<evidence type="ECO:0000313" key="11">
    <source>
        <dbReference type="Proteomes" id="UP000789390"/>
    </source>
</evidence>
<accession>A0A8J2WIB7</accession>
<feature type="domain" description="Nitric oxide synthase-interacting protein zinc-finger" evidence="9">
    <location>
        <begin position="4"/>
        <end position="78"/>
    </location>
</feature>
<keyword evidence="4" id="KW-0963">Cytoplasm</keyword>
<dbReference type="Pfam" id="PF04641">
    <property type="entry name" value="Rtf2"/>
    <property type="match status" value="1"/>
</dbReference>
<dbReference type="AlphaFoldDB" id="A0A8J2WIB7"/>
<evidence type="ECO:0000256" key="6">
    <source>
        <dbReference type="PIRNR" id="PIRNR023577"/>
    </source>
</evidence>
<dbReference type="CDD" id="cd16661">
    <property type="entry name" value="RING-Ubox1_NOSIP"/>
    <property type="match status" value="1"/>
</dbReference>
<dbReference type="FunFam" id="3.30.40.10:FF:000251">
    <property type="entry name" value="Nitric oxide synthase-interacting protein"/>
    <property type="match status" value="1"/>
</dbReference>
<dbReference type="InterPro" id="IPR016818">
    <property type="entry name" value="NOSIP"/>
</dbReference>
<dbReference type="SUPFAM" id="SSF57850">
    <property type="entry name" value="RING/U-box"/>
    <property type="match status" value="2"/>
</dbReference>
<dbReference type="InterPro" id="IPR031790">
    <property type="entry name" value="Znf-NOSIP"/>
</dbReference>
<dbReference type="PIRSF" id="PIRSF023577">
    <property type="entry name" value="ENOS_interacting"/>
    <property type="match status" value="1"/>
</dbReference>
<dbReference type="GO" id="GO:0005634">
    <property type="term" value="C:nucleus"/>
    <property type="evidence" value="ECO:0007669"/>
    <property type="project" value="UniProtKB-SubCell"/>
</dbReference>
<feature type="compositionally biased region" description="Low complexity" evidence="8">
    <location>
        <begin position="124"/>
        <end position="137"/>
    </location>
</feature>
<gene>
    <name evidence="10" type="ORF">DGAL_LOCUS8351</name>
</gene>
<dbReference type="InterPro" id="IPR013083">
    <property type="entry name" value="Znf_RING/FYVE/PHD"/>
</dbReference>
<evidence type="ECO:0000259" key="9">
    <source>
        <dbReference type="Pfam" id="PF15906"/>
    </source>
</evidence>
<keyword evidence="5 6" id="KW-0539">Nucleus</keyword>
<sequence length="290" mass="32203">MTRHARNSTAGSVYTYHEKKRDAKASGYGSLSERFSKDSIKGFDCCSLTLQPCRNPVASADGYLFDKEAILEYYLAKKKEILRQQKEYEKQNKREENEINELKAAAHRSQVEKFIATEKGEGMPGSTPSTSSASLSNMAGAKAKDLPSFWVPAMTPDAKPIIVPKPVTDIYCPVSGKILKIKDLIDVKFTLAPKDDDERGKSLISRQVRYMCPVTRDVLSNSVPCTILKPTGDVVTTECFEKLIKKDMIHPLTGKKLREKDIITLQRGGTGFASVNDKLEATEARPSMMA</sequence>
<evidence type="ECO:0000313" key="10">
    <source>
        <dbReference type="EMBL" id="CAH0105331.1"/>
    </source>
</evidence>
<organism evidence="10 11">
    <name type="scientific">Daphnia galeata</name>
    <dbReference type="NCBI Taxonomy" id="27404"/>
    <lineage>
        <taxon>Eukaryota</taxon>
        <taxon>Metazoa</taxon>
        <taxon>Ecdysozoa</taxon>
        <taxon>Arthropoda</taxon>
        <taxon>Crustacea</taxon>
        <taxon>Branchiopoda</taxon>
        <taxon>Diplostraca</taxon>
        <taxon>Cladocera</taxon>
        <taxon>Anomopoda</taxon>
        <taxon>Daphniidae</taxon>
        <taxon>Daphnia</taxon>
    </lineage>
</organism>
<protein>
    <recommendedName>
        <fullName evidence="6">Nitric oxide synthase-interacting protein homolog</fullName>
    </recommendedName>
</protein>
<dbReference type="GO" id="GO:0061630">
    <property type="term" value="F:ubiquitin protein ligase activity"/>
    <property type="evidence" value="ECO:0007669"/>
    <property type="project" value="InterPro"/>
</dbReference>
<name>A0A8J2WIB7_9CRUS</name>
<dbReference type="GO" id="GO:0005737">
    <property type="term" value="C:cytoplasm"/>
    <property type="evidence" value="ECO:0007669"/>
    <property type="project" value="UniProtKB-SubCell"/>
</dbReference>
<evidence type="ECO:0000256" key="3">
    <source>
        <dbReference type="ARBA" id="ARBA00008126"/>
    </source>
</evidence>
<evidence type="ECO:0000256" key="8">
    <source>
        <dbReference type="SAM" id="MobiDB-lite"/>
    </source>
</evidence>
<dbReference type="PANTHER" id="PTHR13063">
    <property type="entry name" value="ENOS INTERACTING PROTEIN"/>
    <property type="match status" value="1"/>
</dbReference>
<comment type="caution">
    <text evidence="10">The sequence shown here is derived from an EMBL/GenBank/DDBJ whole genome shotgun (WGS) entry which is preliminary data.</text>
</comment>
<dbReference type="FunFam" id="3.30.40.10:FF:000601">
    <property type="entry name" value="Nitric oxide synthase-interacting protein homolog"/>
    <property type="match status" value="1"/>
</dbReference>
<evidence type="ECO:0000256" key="7">
    <source>
        <dbReference type="SAM" id="Coils"/>
    </source>
</evidence>
<evidence type="ECO:0000256" key="4">
    <source>
        <dbReference type="ARBA" id="ARBA00022490"/>
    </source>
</evidence>
<comment type="similarity">
    <text evidence="3 6">Belongs to the NOSIP family.</text>
</comment>
<dbReference type="OrthoDB" id="116827at2759"/>
<feature type="coiled-coil region" evidence="7">
    <location>
        <begin position="78"/>
        <end position="112"/>
    </location>
</feature>
<reference evidence="10" key="1">
    <citation type="submission" date="2021-11" db="EMBL/GenBank/DDBJ databases">
        <authorList>
            <person name="Schell T."/>
        </authorList>
    </citation>
    <scope>NUCLEOTIDE SEQUENCE</scope>
    <source>
        <strain evidence="10">M5</strain>
    </source>
</reference>
<dbReference type="CDD" id="cd16662">
    <property type="entry name" value="RING-Ubox2_NOSIP"/>
    <property type="match status" value="1"/>
</dbReference>
<dbReference type="Pfam" id="PF15906">
    <property type="entry name" value="zf-NOSIP"/>
    <property type="match status" value="1"/>
</dbReference>
<evidence type="ECO:0000256" key="2">
    <source>
        <dbReference type="ARBA" id="ARBA00004496"/>
    </source>
</evidence>
<dbReference type="Proteomes" id="UP000789390">
    <property type="component" value="Unassembled WGS sequence"/>
</dbReference>
<keyword evidence="7" id="KW-0175">Coiled coil</keyword>
<dbReference type="PANTHER" id="PTHR13063:SF10">
    <property type="entry name" value="NITRIC OXIDE SYNTHASE-INTERACTING PROTEIN"/>
    <property type="match status" value="1"/>
</dbReference>